<feature type="signal peptide" evidence="2">
    <location>
        <begin position="1"/>
        <end position="25"/>
    </location>
</feature>
<organism evidence="4 5">
    <name type="scientific">Methylorubrum extorquens</name>
    <name type="common">Methylobacterium dichloromethanicum</name>
    <name type="synonym">Methylobacterium extorquens</name>
    <dbReference type="NCBI Taxonomy" id="408"/>
    <lineage>
        <taxon>Bacteria</taxon>
        <taxon>Pseudomonadati</taxon>
        <taxon>Pseudomonadota</taxon>
        <taxon>Alphaproteobacteria</taxon>
        <taxon>Hyphomicrobiales</taxon>
        <taxon>Methylobacteriaceae</taxon>
        <taxon>Methylorubrum</taxon>
    </lineage>
</organism>
<evidence type="ECO:0000313" key="4">
    <source>
        <dbReference type="EMBL" id="WHQ69590.1"/>
    </source>
</evidence>
<dbReference type="SUPFAM" id="SSF52317">
    <property type="entry name" value="Class I glutamine amidotransferase-like"/>
    <property type="match status" value="1"/>
</dbReference>
<dbReference type="CDD" id="cd03139">
    <property type="entry name" value="GATase1_PfpI_2"/>
    <property type="match status" value="1"/>
</dbReference>
<proteinExistence type="predicted"/>
<feature type="domain" description="DJ-1/PfpI" evidence="3">
    <location>
        <begin position="39"/>
        <end position="200"/>
    </location>
</feature>
<keyword evidence="2" id="KW-0732">Signal</keyword>
<accession>A0AAX3WG42</accession>
<reference evidence="4" key="1">
    <citation type="journal article" date="2022" name="Biotechnol. Bioprocess Eng.">
        <title>Pan-genome Analysis Reveals Comparative Genomic Features of Central Metabolic Pathways in Methylorubrum extorquens.</title>
        <authorList>
            <person name="Lee G.M."/>
            <person name="Scott-Nevros Z.K."/>
            <person name="Lee S.-M."/>
            <person name="Kim D."/>
        </authorList>
    </citation>
    <scope>NUCLEOTIDE SEQUENCE</scope>
    <source>
        <strain evidence="4">ATCC 55366</strain>
    </source>
</reference>
<dbReference type="GO" id="GO:0006355">
    <property type="term" value="P:regulation of DNA-templated transcription"/>
    <property type="evidence" value="ECO:0007669"/>
    <property type="project" value="TreeGrafter"/>
</dbReference>
<evidence type="ECO:0000256" key="2">
    <source>
        <dbReference type="SAM" id="SignalP"/>
    </source>
</evidence>
<sequence length="276" mass="28311">MANRREIGAAALAAAALLAARPPQALDAARPSVRVPPVRIAMLLYPGMTALDVVGPQGLLAGLAPDTLHLVAQATGPVLSDTGLSLVATTSFADCPTELDVLFVPGGDGTTAQMRDAATLAFLRDRASRARWVTSVCTGSLILGAAGLLKGYRATSHWCARDTVLPLLGAIPVDDRVVFDGNRVTAAGVSAGLDFALALAARLRGEDYARTAQLVAEYAPKPPFEAGSPAAAGPIITQRAQAILDTLVTEARKAAAPIQPPEPGLGDAPSPASRED</sequence>
<dbReference type="Proteomes" id="UP001223720">
    <property type="component" value="Chromosome"/>
</dbReference>
<dbReference type="PANTHER" id="PTHR43130:SF2">
    <property type="entry name" value="DJ-1_PFPI DOMAIN-CONTAINING PROTEIN"/>
    <property type="match status" value="1"/>
</dbReference>
<feature type="chain" id="PRO_5043937624" evidence="2">
    <location>
        <begin position="26"/>
        <end position="276"/>
    </location>
</feature>
<feature type="region of interest" description="Disordered" evidence="1">
    <location>
        <begin position="253"/>
        <end position="276"/>
    </location>
</feature>
<evidence type="ECO:0000256" key="1">
    <source>
        <dbReference type="SAM" id="MobiDB-lite"/>
    </source>
</evidence>
<dbReference type="Pfam" id="PF01965">
    <property type="entry name" value="DJ-1_PfpI"/>
    <property type="match status" value="1"/>
</dbReference>
<dbReference type="Gene3D" id="3.40.50.880">
    <property type="match status" value="1"/>
</dbReference>
<gene>
    <name evidence="4" type="ORF">KEC54_25230</name>
</gene>
<evidence type="ECO:0000259" key="3">
    <source>
        <dbReference type="Pfam" id="PF01965"/>
    </source>
</evidence>
<protein>
    <submittedName>
        <fullName evidence="4">DJ-1/PfpI family protein</fullName>
    </submittedName>
</protein>
<dbReference type="InterPro" id="IPR002818">
    <property type="entry name" value="DJ-1/PfpI"/>
</dbReference>
<dbReference type="AlphaFoldDB" id="A0AAX3WG42"/>
<name>A0AAX3WG42_METEX</name>
<dbReference type="EMBL" id="CP073633">
    <property type="protein sequence ID" value="WHQ69590.1"/>
    <property type="molecule type" value="Genomic_DNA"/>
</dbReference>
<dbReference type="InterPro" id="IPR029062">
    <property type="entry name" value="Class_I_gatase-like"/>
</dbReference>
<dbReference type="InterPro" id="IPR052158">
    <property type="entry name" value="INH-QAR"/>
</dbReference>
<evidence type="ECO:0000313" key="5">
    <source>
        <dbReference type="Proteomes" id="UP001223720"/>
    </source>
</evidence>
<dbReference type="PANTHER" id="PTHR43130">
    <property type="entry name" value="ARAC-FAMILY TRANSCRIPTIONAL REGULATOR"/>
    <property type="match status" value="1"/>
</dbReference>